<proteinExistence type="inferred from homology"/>
<keyword evidence="5" id="KW-0325">Glycoprotein</keyword>
<evidence type="ECO:0000256" key="5">
    <source>
        <dbReference type="ARBA" id="ARBA00023180"/>
    </source>
</evidence>
<dbReference type="AlphaFoldDB" id="A0AAD4QBS9"/>
<reference evidence="7" key="1">
    <citation type="submission" date="2022-01" db="EMBL/GenBank/DDBJ databases">
        <title>Comparative genomics reveals a dynamic genome evolution in the ectomycorrhizal milk-cap (Lactarius) mushrooms.</title>
        <authorList>
            <consortium name="DOE Joint Genome Institute"/>
            <person name="Lebreton A."/>
            <person name="Tang N."/>
            <person name="Kuo A."/>
            <person name="LaButti K."/>
            <person name="Drula E."/>
            <person name="Barry K."/>
            <person name="Clum A."/>
            <person name="Lipzen A."/>
            <person name="Mousain D."/>
            <person name="Ng V."/>
            <person name="Wang R."/>
            <person name="Wang X."/>
            <person name="Dai Y."/>
            <person name="Henrissat B."/>
            <person name="Grigoriev I.V."/>
            <person name="Guerin-Laguette A."/>
            <person name="Yu F."/>
            <person name="Martin F.M."/>
        </authorList>
    </citation>
    <scope>NUCLEOTIDE SEQUENCE</scope>
    <source>
        <strain evidence="7">QP</strain>
    </source>
</reference>
<dbReference type="InterPro" id="IPR004911">
    <property type="entry name" value="Interferon-induced_GILT"/>
</dbReference>
<evidence type="ECO:0000256" key="3">
    <source>
        <dbReference type="ARBA" id="ARBA00022525"/>
    </source>
</evidence>
<protein>
    <submittedName>
        <fullName evidence="7">Uncharacterized protein</fullName>
    </submittedName>
</protein>
<evidence type="ECO:0000313" key="7">
    <source>
        <dbReference type="EMBL" id="KAH8999042.1"/>
    </source>
</evidence>
<dbReference type="Proteomes" id="UP001201163">
    <property type="component" value="Unassembled WGS sequence"/>
</dbReference>
<dbReference type="PANTHER" id="PTHR13234">
    <property type="entry name" value="GAMMA-INTERFERON INDUCIBLE LYSOSOMAL THIOL REDUCTASE GILT"/>
    <property type="match status" value="1"/>
</dbReference>
<accession>A0AAD4QBS9</accession>
<gene>
    <name evidence="7" type="ORF">EDB92DRAFT_1832143</name>
</gene>
<comment type="similarity">
    <text evidence="2">Belongs to the GILT family.</text>
</comment>
<dbReference type="EMBL" id="JAKELL010000004">
    <property type="protein sequence ID" value="KAH8999042.1"/>
    <property type="molecule type" value="Genomic_DNA"/>
</dbReference>
<keyword evidence="8" id="KW-1185">Reference proteome</keyword>
<evidence type="ECO:0000313" key="8">
    <source>
        <dbReference type="Proteomes" id="UP001201163"/>
    </source>
</evidence>
<feature type="chain" id="PRO_5042064804" evidence="6">
    <location>
        <begin position="20"/>
        <end position="232"/>
    </location>
</feature>
<feature type="signal peptide" evidence="6">
    <location>
        <begin position="1"/>
        <end position="19"/>
    </location>
</feature>
<name>A0AAD4QBS9_9AGAM</name>
<organism evidence="7 8">
    <name type="scientific">Lactarius akahatsu</name>
    <dbReference type="NCBI Taxonomy" id="416441"/>
    <lineage>
        <taxon>Eukaryota</taxon>
        <taxon>Fungi</taxon>
        <taxon>Dikarya</taxon>
        <taxon>Basidiomycota</taxon>
        <taxon>Agaricomycotina</taxon>
        <taxon>Agaricomycetes</taxon>
        <taxon>Russulales</taxon>
        <taxon>Russulaceae</taxon>
        <taxon>Lactarius</taxon>
    </lineage>
</organism>
<keyword evidence="4 6" id="KW-0732">Signal</keyword>
<sequence length="232" mass="25807">MLSRVIIQTLSLFFTAAHASSITDAQDSWSIPGSFTNNLRVPVILGVMSRCPDALLCETLFDKVIPKVAEKIDLSLTFIARLNSSDSEFGVTCRHGRDECAGNVQQLCAAKYTPMNTWWEFVTCQNYEGKDRIGRPDVALKCARTAKIDWNDSEIGRCAGEDGSGTGEEGVRLLQENIKVAEALGIIKSCTIVINGEKVCVHDGTWKDCENGHEIKDFIRQIESEYRKLNER</sequence>
<dbReference type="PANTHER" id="PTHR13234:SF8">
    <property type="entry name" value="GAMMA-INTERFERON-INDUCIBLE LYSOSOMAL THIOL REDUCTASE"/>
    <property type="match status" value="1"/>
</dbReference>
<evidence type="ECO:0000256" key="4">
    <source>
        <dbReference type="ARBA" id="ARBA00022729"/>
    </source>
</evidence>
<dbReference type="GO" id="GO:0005576">
    <property type="term" value="C:extracellular region"/>
    <property type="evidence" value="ECO:0007669"/>
    <property type="project" value="UniProtKB-SubCell"/>
</dbReference>
<evidence type="ECO:0000256" key="2">
    <source>
        <dbReference type="ARBA" id="ARBA00005679"/>
    </source>
</evidence>
<evidence type="ECO:0000256" key="6">
    <source>
        <dbReference type="SAM" id="SignalP"/>
    </source>
</evidence>
<comment type="subcellular location">
    <subcellularLocation>
        <location evidence="1">Secreted</location>
    </subcellularLocation>
</comment>
<evidence type="ECO:0000256" key="1">
    <source>
        <dbReference type="ARBA" id="ARBA00004613"/>
    </source>
</evidence>
<keyword evidence="3" id="KW-0964">Secreted</keyword>
<dbReference type="Pfam" id="PF03227">
    <property type="entry name" value="GILT"/>
    <property type="match status" value="1"/>
</dbReference>
<comment type="caution">
    <text evidence="7">The sequence shown here is derived from an EMBL/GenBank/DDBJ whole genome shotgun (WGS) entry which is preliminary data.</text>
</comment>
<dbReference type="GO" id="GO:0016671">
    <property type="term" value="F:oxidoreductase activity, acting on a sulfur group of donors, disulfide as acceptor"/>
    <property type="evidence" value="ECO:0007669"/>
    <property type="project" value="InterPro"/>
</dbReference>